<gene>
    <name evidence="1" type="ORF">K491DRAFT_693939</name>
</gene>
<reference evidence="1" key="1">
    <citation type="journal article" date="2020" name="Stud. Mycol.">
        <title>101 Dothideomycetes genomes: a test case for predicting lifestyles and emergence of pathogens.</title>
        <authorList>
            <person name="Haridas S."/>
            <person name="Albert R."/>
            <person name="Binder M."/>
            <person name="Bloem J."/>
            <person name="Labutti K."/>
            <person name="Salamov A."/>
            <person name="Andreopoulos B."/>
            <person name="Baker S."/>
            <person name="Barry K."/>
            <person name="Bills G."/>
            <person name="Bluhm B."/>
            <person name="Cannon C."/>
            <person name="Castanera R."/>
            <person name="Culley D."/>
            <person name="Daum C."/>
            <person name="Ezra D."/>
            <person name="Gonzalez J."/>
            <person name="Henrissat B."/>
            <person name="Kuo A."/>
            <person name="Liang C."/>
            <person name="Lipzen A."/>
            <person name="Lutzoni F."/>
            <person name="Magnuson J."/>
            <person name="Mondo S."/>
            <person name="Nolan M."/>
            <person name="Ohm R."/>
            <person name="Pangilinan J."/>
            <person name="Park H.-J."/>
            <person name="Ramirez L."/>
            <person name="Alfaro M."/>
            <person name="Sun H."/>
            <person name="Tritt A."/>
            <person name="Yoshinaga Y."/>
            <person name="Zwiers L.-H."/>
            <person name="Turgeon B."/>
            <person name="Goodwin S."/>
            <person name="Spatafora J."/>
            <person name="Crous P."/>
            <person name="Grigoriev I."/>
        </authorList>
    </citation>
    <scope>NUCLEOTIDE SEQUENCE</scope>
    <source>
        <strain evidence="1">CBS 122681</strain>
    </source>
</reference>
<evidence type="ECO:0000313" key="1">
    <source>
        <dbReference type="EMBL" id="KAF2654293.1"/>
    </source>
</evidence>
<accession>A0A6A6T5U9</accession>
<protein>
    <submittedName>
        <fullName evidence="1">Uncharacterized protein</fullName>
    </submittedName>
</protein>
<dbReference type="OrthoDB" id="3497702at2759"/>
<sequence length="183" mass="19593">MALHKYKVHLGLPPIVPSSTSSDSHSHLLSTSITISSFSESIQAFFHSKTVQTRFNTINMKFTLITALSIFGAAIAAPLETRQSDTVQLSIINDISGANANAAVPTNNTPQKISELFAGTSVSQNGNVLASSLQLIRFKDNSYCYVTQDGATIATLTGRQTFFDLYPNSAQTVDITAATVTCN</sequence>
<name>A0A6A6T5U9_9PLEO</name>
<dbReference type="Proteomes" id="UP000799324">
    <property type="component" value="Unassembled WGS sequence"/>
</dbReference>
<dbReference type="EMBL" id="MU004366">
    <property type="protein sequence ID" value="KAF2654293.1"/>
    <property type="molecule type" value="Genomic_DNA"/>
</dbReference>
<dbReference type="AlphaFoldDB" id="A0A6A6T5U9"/>
<organism evidence="1 2">
    <name type="scientific">Lophiostoma macrostomum CBS 122681</name>
    <dbReference type="NCBI Taxonomy" id="1314788"/>
    <lineage>
        <taxon>Eukaryota</taxon>
        <taxon>Fungi</taxon>
        <taxon>Dikarya</taxon>
        <taxon>Ascomycota</taxon>
        <taxon>Pezizomycotina</taxon>
        <taxon>Dothideomycetes</taxon>
        <taxon>Pleosporomycetidae</taxon>
        <taxon>Pleosporales</taxon>
        <taxon>Lophiostomataceae</taxon>
        <taxon>Lophiostoma</taxon>
    </lineage>
</organism>
<evidence type="ECO:0000313" key="2">
    <source>
        <dbReference type="Proteomes" id="UP000799324"/>
    </source>
</evidence>
<proteinExistence type="predicted"/>
<keyword evidence="2" id="KW-1185">Reference proteome</keyword>